<accession>A0A3M7R5X2</accession>
<reference evidence="1 2" key="1">
    <citation type="journal article" date="2018" name="Sci. Rep.">
        <title>Genomic signatures of local adaptation to the degree of environmental predictability in rotifers.</title>
        <authorList>
            <person name="Franch-Gras L."/>
            <person name="Hahn C."/>
            <person name="Garcia-Roger E.M."/>
            <person name="Carmona M.J."/>
            <person name="Serra M."/>
            <person name="Gomez A."/>
        </authorList>
    </citation>
    <scope>NUCLEOTIDE SEQUENCE [LARGE SCALE GENOMIC DNA]</scope>
    <source>
        <strain evidence="1">HYR1</strain>
    </source>
</reference>
<evidence type="ECO:0000313" key="2">
    <source>
        <dbReference type="Proteomes" id="UP000276133"/>
    </source>
</evidence>
<dbReference type="Proteomes" id="UP000276133">
    <property type="component" value="Unassembled WGS sequence"/>
</dbReference>
<organism evidence="1 2">
    <name type="scientific">Brachionus plicatilis</name>
    <name type="common">Marine rotifer</name>
    <name type="synonym">Brachionus muelleri</name>
    <dbReference type="NCBI Taxonomy" id="10195"/>
    <lineage>
        <taxon>Eukaryota</taxon>
        <taxon>Metazoa</taxon>
        <taxon>Spiralia</taxon>
        <taxon>Gnathifera</taxon>
        <taxon>Rotifera</taxon>
        <taxon>Eurotatoria</taxon>
        <taxon>Monogononta</taxon>
        <taxon>Pseudotrocha</taxon>
        <taxon>Ploima</taxon>
        <taxon>Brachionidae</taxon>
        <taxon>Brachionus</taxon>
    </lineage>
</organism>
<keyword evidence="2" id="KW-1185">Reference proteome</keyword>
<name>A0A3M7R5X2_BRAPC</name>
<sequence length="63" mass="7844">MYFQHKIRYILQNSEQWFYKSMSCSIIFSKKNIENTYFDLRMYGNKIESQKEIKFLVNYTLLQ</sequence>
<proteinExistence type="predicted"/>
<evidence type="ECO:0000313" key="1">
    <source>
        <dbReference type="EMBL" id="RNA18960.1"/>
    </source>
</evidence>
<comment type="caution">
    <text evidence="1">The sequence shown here is derived from an EMBL/GenBank/DDBJ whole genome shotgun (WGS) entry which is preliminary data.</text>
</comment>
<protein>
    <submittedName>
        <fullName evidence="1">Uncharacterized protein</fullName>
    </submittedName>
</protein>
<dbReference type="AlphaFoldDB" id="A0A3M7R5X2"/>
<gene>
    <name evidence="1" type="ORF">BpHYR1_018606</name>
</gene>
<dbReference type="EMBL" id="REGN01004144">
    <property type="protein sequence ID" value="RNA18960.1"/>
    <property type="molecule type" value="Genomic_DNA"/>
</dbReference>